<feature type="domain" description="PIN" evidence="7">
    <location>
        <begin position="4"/>
        <end position="119"/>
    </location>
</feature>
<evidence type="ECO:0000256" key="1">
    <source>
        <dbReference type="ARBA" id="ARBA00022649"/>
    </source>
</evidence>
<dbReference type="GO" id="GO:0004540">
    <property type="term" value="F:RNA nuclease activity"/>
    <property type="evidence" value="ECO:0007669"/>
    <property type="project" value="InterPro"/>
</dbReference>
<dbReference type="GO" id="GO:0000287">
    <property type="term" value="F:magnesium ion binding"/>
    <property type="evidence" value="ECO:0007669"/>
    <property type="project" value="UniProtKB-UniRule"/>
</dbReference>
<dbReference type="InterPro" id="IPR002716">
    <property type="entry name" value="PIN_dom"/>
</dbReference>
<evidence type="ECO:0000256" key="2">
    <source>
        <dbReference type="ARBA" id="ARBA00022722"/>
    </source>
</evidence>
<dbReference type="NCBIfam" id="TIGR00028">
    <property type="entry name" value="Mtu_PIN_fam"/>
    <property type="match status" value="1"/>
</dbReference>
<organism evidence="8 9">
    <name type="scientific">Jiangella rhizosphaerae</name>
    <dbReference type="NCBI Taxonomy" id="2293569"/>
    <lineage>
        <taxon>Bacteria</taxon>
        <taxon>Bacillati</taxon>
        <taxon>Actinomycetota</taxon>
        <taxon>Actinomycetes</taxon>
        <taxon>Jiangellales</taxon>
        <taxon>Jiangellaceae</taxon>
        <taxon>Jiangella</taxon>
    </lineage>
</organism>
<dbReference type="Gene3D" id="3.40.50.1010">
    <property type="entry name" value="5'-nuclease"/>
    <property type="match status" value="1"/>
</dbReference>
<name>A0A418KKT0_9ACTN</name>
<dbReference type="Proteomes" id="UP000284057">
    <property type="component" value="Unassembled WGS sequence"/>
</dbReference>
<protein>
    <recommendedName>
        <fullName evidence="6">Ribonuclease VapC</fullName>
        <shortName evidence="6">RNase VapC</shortName>
        <ecNumber evidence="6">3.1.-.-</ecNumber>
    </recommendedName>
    <alternativeName>
        <fullName evidence="6">Toxin VapC</fullName>
    </alternativeName>
</protein>
<sequence>MTTYLLDANVLIALTVAEHEHHERASRWAAGIDRFAVCPIVEGALIRFLIRLGEATHSAAAVLREVRGMSRCEFWPDSLSYRDASLDHVRGPRQVTDAYLASLASANGGVLATLDEALAAELADAVVLIPAATG</sequence>
<evidence type="ECO:0000256" key="5">
    <source>
        <dbReference type="ARBA" id="ARBA00022842"/>
    </source>
</evidence>
<evidence type="ECO:0000313" key="8">
    <source>
        <dbReference type="EMBL" id="RIQ16363.1"/>
    </source>
</evidence>
<keyword evidence="6" id="KW-0800">Toxin</keyword>
<comment type="similarity">
    <text evidence="6">Belongs to the PINc/VapC protein family.</text>
</comment>
<accession>A0A418KKT0</accession>
<comment type="function">
    <text evidence="6">Toxic component of a toxin-antitoxin (TA) system. An RNase.</text>
</comment>
<dbReference type="SUPFAM" id="SSF88723">
    <property type="entry name" value="PIN domain-like"/>
    <property type="match status" value="1"/>
</dbReference>
<evidence type="ECO:0000256" key="6">
    <source>
        <dbReference type="HAMAP-Rule" id="MF_00265"/>
    </source>
</evidence>
<dbReference type="OrthoDB" id="196567at2"/>
<keyword evidence="2 6" id="KW-0540">Nuclease</keyword>
<dbReference type="Pfam" id="PF01850">
    <property type="entry name" value="PIN"/>
    <property type="match status" value="1"/>
</dbReference>
<evidence type="ECO:0000259" key="7">
    <source>
        <dbReference type="Pfam" id="PF01850"/>
    </source>
</evidence>
<evidence type="ECO:0000256" key="4">
    <source>
        <dbReference type="ARBA" id="ARBA00022801"/>
    </source>
</evidence>
<dbReference type="GO" id="GO:0016788">
    <property type="term" value="F:hydrolase activity, acting on ester bonds"/>
    <property type="evidence" value="ECO:0007669"/>
    <property type="project" value="InterPro"/>
</dbReference>
<evidence type="ECO:0000256" key="3">
    <source>
        <dbReference type="ARBA" id="ARBA00022723"/>
    </source>
</evidence>
<keyword evidence="4 6" id="KW-0378">Hydrolase</keyword>
<dbReference type="HAMAP" id="MF_00265">
    <property type="entry name" value="VapC_Nob1"/>
    <property type="match status" value="1"/>
</dbReference>
<keyword evidence="9" id="KW-1185">Reference proteome</keyword>
<gene>
    <name evidence="6" type="primary">vapC</name>
    <name evidence="8" type="ORF">DY240_22915</name>
</gene>
<dbReference type="AlphaFoldDB" id="A0A418KKT0"/>
<dbReference type="RefSeq" id="WP_119662098.1">
    <property type="nucleotide sequence ID" value="NZ_QUAL01000255.1"/>
</dbReference>
<reference evidence="8 9" key="1">
    <citation type="submission" date="2018-09" db="EMBL/GenBank/DDBJ databases">
        <title>Isolation, diversity and antifungal activity of actinobacteria from wheat.</title>
        <authorList>
            <person name="Han C."/>
        </authorList>
    </citation>
    <scope>NUCLEOTIDE SEQUENCE [LARGE SCALE GENOMIC DNA]</scope>
    <source>
        <strain evidence="8 9">NEAU-YY265</strain>
    </source>
</reference>
<feature type="binding site" evidence="6">
    <location>
        <position position="7"/>
    </location>
    <ligand>
        <name>Mg(2+)</name>
        <dbReference type="ChEBI" id="CHEBI:18420"/>
    </ligand>
</feature>
<dbReference type="InterPro" id="IPR006226">
    <property type="entry name" value="Mtu_PIN"/>
</dbReference>
<keyword evidence="1 6" id="KW-1277">Toxin-antitoxin system</keyword>
<proteinExistence type="inferred from homology"/>
<evidence type="ECO:0000313" key="9">
    <source>
        <dbReference type="Proteomes" id="UP000284057"/>
    </source>
</evidence>
<comment type="caution">
    <text evidence="8">The sequence shown here is derived from an EMBL/GenBank/DDBJ whole genome shotgun (WGS) entry which is preliminary data.</text>
</comment>
<keyword evidence="3 6" id="KW-0479">Metal-binding</keyword>
<feature type="binding site" evidence="6">
    <location>
        <position position="97"/>
    </location>
    <ligand>
        <name>Mg(2+)</name>
        <dbReference type="ChEBI" id="CHEBI:18420"/>
    </ligand>
</feature>
<dbReference type="GO" id="GO:0090729">
    <property type="term" value="F:toxin activity"/>
    <property type="evidence" value="ECO:0007669"/>
    <property type="project" value="UniProtKB-KW"/>
</dbReference>
<dbReference type="InterPro" id="IPR022907">
    <property type="entry name" value="VapC_family"/>
</dbReference>
<dbReference type="EMBL" id="QUAL01000255">
    <property type="protein sequence ID" value="RIQ16363.1"/>
    <property type="molecule type" value="Genomic_DNA"/>
</dbReference>
<comment type="cofactor">
    <cofactor evidence="6">
        <name>Mg(2+)</name>
        <dbReference type="ChEBI" id="CHEBI:18420"/>
    </cofactor>
</comment>
<dbReference type="EC" id="3.1.-.-" evidence="6"/>
<keyword evidence="5 6" id="KW-0460">Magnesium</keyword>
<dbReference type="InterPro" id="IPR029060">
    <property type="entry name" value="PIN-like_dom_sf"/>
</dbReference>
<dbReference type="GO" id="GO:0045926">
    <property type="term" value="P:negative regulation of growth"/>
    <property type="evidence" value="ECO:0007669"/>
    <property type="project" value="UniProtKB-ARBA"/>
</dbReference>